<gene>
    <name evidence="1" type="ORF">Naga_100037g7</name>
</gene>
<dbReference type="AlphaFoldDB" id="W7THR2"/>
<dbReference type="EMBL" id="AZIL01000869">
    <property type="protein sequence ID" value="EWM25632.1"/>
    <property type="molecule type" value="Genomic_DNA"/>
</dbReference>
<name>W7THR2_9STRA</name>
<reference evidence="1 2" key="1">
    <citation type="journal article" date="2014" name="Mol. Plant">
        <title>Chromosome Scale Genome Assembly and Transcriptome Profiling of Nannochloropsis gaditana in Nitrogen Depletion.</title>
        <authorList>
            <person name="Corteggiani Carpinelli E."/>
            <person name="Telatin A."/>
            <person name="Vitulo N."/>
            <person name="Forcato C."/>
            <person name="D'Angelo M."/>
            <person name="Schiavon R."/>
            <person name="Vezzi A."/>
            <person name="Giacometti G.M."/>
            <person name="Morosinotto T."/>
            <person name="Valle G."/>
        </authorList>
    </citation>
    <scope>NUCLEOTIDE SEQUENCE [LARGE SCALE GENOMIC DNA]</scope>
    <source>
        <strain evidence="1 2">B-31</strain>
    </source>
</reference>
<dbReference type="Proteomes" id="UP000019335">
    <property type="component" value="Chromosome 10"/>
</dbReference>
<keyword evidence="2" id="KW-1185">Reference proteome</keyword>
<sequence>MQSVEQYTRRDLQDYWCSLTAQEDEGSERTQQIKRRRFLQGERCLSPADLPATACPDPSYHDICSSVSEYDYCLHHLSHRAMHGKGQDRRQEDQDRLLQAV</sequence>
<evidence type="ECO:0000313" key="2">
    <source>
        <dbReference type="Proteomes" id="UP000019335"/>
    </source>
</evidence>
<protein>
    <submittedName>
        <fullName evidence="1">Uncharacterized protein</fullName>
    </submittedName>
</protein>
<proteinExistence type="predicted"/>
<organism evidence="1 2">
    <name type="scientific">Nannochloropsis gaditana</name>
    <dbReference type="NCBI Taxonomy" id="72520"/>
    <lineage>
        <taxon>Eukaryota</taxon>
        <taxon>Sar</taxon>
        <taxon>Stramenopiles</taxon>
        <taxon>Ochrophyta</taxon>
        <taxon>Eustigmatophyceae</taxon>
        <taxon>Eustigmatales</taxon>
        <taxon>Monodopsidaceae</taxon>
        <taxon>Nannochloropsis</taxon>
    </lineage>
</organism>
<evidence type="ECO:0000313" key="1">
    <source>
        <dbReference type="EMBL" id="EWM25632.1"/>
    </source>
</evidence>
<accession>W7THR2</accession>
<comment type="caution">
    <text evidence="1">The sequence shown here is derived from an EMBL/GenBank/DDBJ whole genome shotgun (WGS) entry which is preliminary data.</text>
</comment>